<name>A0A558AYW5_9STAP</name>
<dbReference type="SMART" id="SM00382">
    <property type="entry name" value="AAA"/>
    <property type="match status" value="1"/>
</dbReference>
<proteinExistence type="predicted"/>
<evidence type="ECO:0000313" key="6">
    <source>
        <dbReference type="Proteomes" id="UP000315103"/>
    </source>
</evidence>
<gene>
    <name evidence="5" type="ORF">FO441_03970</name>
</gene>
<dbReference type="PANTHER" id="PTHR42939:SF3">
    <property type="entry name" value="ABC TRANSPORTER ATP-BINDING COMPONENT"/>
    <property type="match status" value="1"/>
</dbReference>
<dbReference type="GO" id="GO:0016887">
    <property type="term" value="F:ATP hydrolysis activity"/>
    <property type="evidence" value="ECO:0007669"/>
    <property type="project" value="InterPro"/>
</dbReference>
<dbReference type="PANTHER" id="PTHR42939">
    <property type="entry name" value="ABC TRANSPORTER ATP-BINDING PROTEIN ALBC-RELATED"/>
    <property type="match status" value="1"/>
</dbReference>
<keyword evidence="1" id="KW-0813">Transport</keyword>
<evidence type="ECO:0000259" key="4">
    <source>
        <dbReference type="PROSITE" id="PS50893"/>
    </source>
</evidence>
<keyword evidence="3 5" id="KW-0067">ATP-binding</keyword>
<dbReference type="OrthoDB" id="9804819at2"/>
<dbReference type="GO" id="GO:0005524">
    <property type="term" value="F:ATP binding"/>
    <property type="evidence" value="ECO:0007669"/>
    <property type="project" value="UniProtKB-KW"/>
</dbReference>
<organism evidence="5 6">
    <name type="scientific">Salinicoccus cyprini</name>
    <dbReference type="NCBI Taxonomy" id="2493691"/>
    <lineage>
        <taxon>Bacteria</taxon>
        <taxon>Bacillati</taxon>
        <taxon>Bacillota</taxon>
        <taxon>Bacilli</taxon>
        <taxon>Bacillales</taxon>
        <taxon>Staphylococcaceae</taxon>
        <taxon>Salinicoccus</taxon>
    </lineage>
</organism>
<dbReference type="CDD" id="cd03230">
    <property type="entry name" value="ABC_DR_subfamily_A"/>
    <property type="match status" value="1"/>
</dbReference>
<evidence type="ECO:0000313" key="5">
    <source>
        <dbReference type="EMBL" id="TVT29450.1"/>
    </source>
</evidence>
<dbReference type="InterPro" id="IPR003439">
    <property type="entry name" value="ABC_transporter-like_ATP-bd"/>
</dbReference>
<comment type="caution">
    <text evidence="5">The sequence shown here is derived from an EMBL/GenBank/DDBJ whole genome shotgun (WGS) entry which is preliminary data.</text>
</comment>
<keyword evidence="2" id="KW-0547">Nucleotide-binding</keyword>
<protein>
    <submittedName>
        <fullName evidence="5">ABC transporter ATP-binding protein</fullName>
    </submittedName>
</protein>
<evidence type="ECO:0000256" key="3">
    <source>
        <dbReference type="ARBA" id="ARBA00022840"/>
    </source>
</evidence>
<dbReference type="InterPro" id="IPR003593">
    <property type="entry name" value="AAA+_ATPase"/>
</dbReference>
<dbReference type="EMBL" id="VMSJ01000001">
    <property type="protein sequence ID" value="TVT29450.1"/>
    <property type="molecule type" value="Genomic_DNA"/>
</dbReference>
<evidence type="ECO:0000256" key="1">
    <source>
        <dbReference type="ARBA" id="ARBA00022448"/>
    </source>
</evidence>
<dbReference type="RefSeq" id="WP_145286084.1">
    <property type="nucleotide sequence ID" value="NZ_VMSJ01000001.1"/>
</dbReference>
<dbReference type="InterPro" id="IPR027417">
    <property type="entry name" value="P-loop_NTPase"/>
</dbReference>
<dbReference type="SUPFAM" id="SSF52540">
    <property type="entry name" value="P-loop containing nucleoside triphosphate hydrolases"/>
    <property type="match status" value="1"/>
</dbReference>
<keyword evidence="6" id="KW-1185">Reference proteome</keyword>
<dbReference type="AlphaFoldDB" id="A0A558AYW5"/>
<evidence type="ECO:0000256" key="2">
    <source>
        <dbReference type="ARBA" id="ARBA00022741"/>
    </source>
</evidence>
<dbReference type="PROSITE" id="PS50893">
    <property type="entry name" value="ABC_TRANSPORTER_2"/>
    <property type="match status" value="1"/>
</dbReference>
<dbReference type="Pfam" id="PF00005">
    <property type="entry name" value="ABC_tran"/>
    <property type="match status" value="1"/>
</dbReference>
<reference evidence="5 6" key="1">
    <citation type="submission" date="2019-07" db="EMBL/GenBank/DDBJ databases">
        <title>Salinicoccus cyprini sp. nov., isolated from gastro-intestinal tract of mirror carp, Cyprinus carpio var. specularis, collected from Gobind Sagar Reservoir, Himachal Pradesh, India.</title>
        <authorList>
            <person name="Talwar C."/>
            <person name="Singh A.K."/>
            <person name="Lal R."/>
            <person name="Negi R.K."/>
        </authorList>
    </citation>
    <scope>NUCLEOTIDE SEQUENCE [LARGE SCALE GENOMIC DNA]</scope>
    <source>
        <strain evidence="5 6">CT19</strain>
    </source>
</reference>
<sequence length="290" mass="33275">MNAITVTGLNKSMGGFKLEDVDMNIRKGYITGLIGENGAGKSTVINHILSLKKQDSGDINVLDQDQEEERTELLNQIGLVFAEDRLPQNVTPGRLSRLLHTFYDEWNNETFQTYLQTFNVKTDRKIKYLSTGEKVKLSIAIALSHNAELLILDEPTSNLDPTFRMELLEILQELMIDEEMTILFSTHITSDLDRIADYIIMIDDGKKLFEMEKEALFETYRKVKGSMDMLDDETESLLIGTTRNSLGFEGMSKEYEAFRELYGNKVVVEPITIDEIMYYIKKEKRGFDHV</sequence>
<accession>A0A558AYW5</accession>
<dbReference type="Proteomes" id="UP000315103">
    <property type="component" value="Unassembled WGS sequence"/>
</dbReference>
<feature type="domain" description="ABC transporter" evidence="4">
    <location>
        <begin position="1"/>
        <end position="229"/>
    </location>
</feature>
<dbReference type="Gene3D" id="3.40.50.300">
    <property type="entry name" value="P-loop containing nucleotide triphosphate hydrolases"/>
    <property type="match status" value="1"/>
</dbReference>
<dbReference type="InterPro" id="IPR051782">
    <property type="entry name" value="ABC_Transporter_VariousFunc"/>
</dbReference>